<dbReference type="RefSeq" id="WP_103096988.1">
    <property type="nucleotide sequence ID" value="NZ_LYMM01000043.1"/>
</dbReference>
<keyword evidence="2" id="KW-1185">Reference proteome</keyword>
<name>A0A2K2FYJ6_9SPHN</name>
<proteinExistence type="predicted"/>
<dbReference type="Proteomes" id="UP000236327">
    <property type="component" value="Unassembled WGS sequence"/>
</dbReference>
<dbReference type="OrthoDB" id="7474776at2"/>
<dbReference type="AlphaFoldDB" id="A0A2K2FYJ6"/>
<reference evidence="1 2" key="1">
    <citation type="submission" date="2016-05" db="EMBL/GenBank/DDBJ databases">
        <title>Complete genome sequence of Novosphingobium guangzhouense SA925(T).</title>
        <authorList>
            <person name="Sha S."/>
        </authorList>
    </citation>
    <scope>NUCLEOTIDE SEQUENCE [LARGE SCALE GENOMIC DNA]</scope>
    <source>
        <strain evidence="1 2">SA925</strain>
    </source>
</reference>
<gene>
    <name evidence="1" type="ORF">A8V01_22255</name>
</gene>
<evidence type="ECO:0000313" key="1">
    <source>
        <dbReference type="EMBL" id="PNU03814.1"/>
    </source>
</evidence>
<comment type="caution">
    <text evidence="1">The sequence shown here is derived from an EMBL/GenBank/DDBJ whole genome shotgun (WGS) entry which is preliminary data.</text>
</comment>
<accession>A0A2K2FYJ6</accession>
<organism evidence="1 2">
    <name type="scientific">Novosphingobium guangzhouense</name>
    <dbReference type="NCBI Taxonomy" id="1850347"/>
    <lineage>
        <taxon>Bacteria</taxon>
        <taxon>Pseudomonadati</taxon>
        <taxon>Pseudomonadota</taxon>
        <taxon>Alphaproteobacteria</taxon>
        <taxon>Sphingomonadales</taxon>
        <taxon>Sphingomonadaceae</taxon>
        <taxon>Novosphingobium</taxon>
    </lineage>
</organism>
<protein>
    <submittedName>
        <fullName evidence="1">Uncharacterized protein</fullName>
    </submittedName>
</protein>
<sequence length="87" mass="9018">MSDVETLVLTTVNAPYGVDLSAHQLAALIADPGSAHEFNASVFAFFSEVSPALQQQFIAGMGVDSEQVSAVASQFAQLSGYTLPLAA</sequence>
<evidence type="ECO:0000313" key="2">
    <source>
        <dbReference type="Proteomes" id="UP000236327"/>
    </source>
</evidence>
<dbReference type="EMBL" id="LYMM01000043">
    <property type="protein sequence ID" value="PNU03814.1"/>
    <property type="molecule type" value="Genomic_DNA"/>
</dbReference>